<dbReference type="HOGENOM" id="CLU_134960_1_0_10"/>
<dbReference type="InterPro" id="IPR026350">
    <property type="entry name" value="GxxExxY"/>
</dbReference>
<protein>
    <recommendedName>
        <fullName evidence="3">GxxExxY protein</fullName>
    </recommendedName>
</protein>
<reference evidence="1 2" key="1">
    <citation type="journal article" date="2011" name="Stand. Genomic Sci.">
        <title>Complete genome sequence of Haliscomenobacter hydrossis type strain (O).</title>
        <authorList>
            <consortium name="US DOE Joint Genome Institute (JGI-PGF)"/>
            <person name="Daligault H."/>
            <person name="Lapidus A."/>
            <person name="Zeytun A."/>
            <person name="Nolan M."/>
            <person name="Lucas S."/>
            <person name="Del Rio T.G."/>
            <person name="Tice H."/>
            <person name="Cheng J.F."/>
            <person name="Tapia R."/>
            <person name="Han C."/>
            <person name="Goodwin L."/>
            <person name="Pitluck S."/>
            <person name="Liolios K."/>
            <person name="Pagani I."/>
            <person name="Ivanova N."/>
            <person name="Huntemann M."/>
            <person name="Mavromatis K."/>
            <person name="Mikhailova N."/>
            <person name="Pati A."/>
            <person name="Chen A."/>
            <person name="Palaniappan K."/>
            <person name="Land M."/>
            <person name="Hauser L."/>
            <person name="Brambilla E.M."/>
            <person name="Rohde M."/>
            <person name="Verbarg S."/>
            <person name="Goker M."/>
            <person name="Bristow J."/>
            <person name="Eisen J.A."/>
            <person name="Markowitz V."/>
            <person name="Hugenholtz P."/>
            <person name="Kyrpides N.C."/>
            <person name="Klenk H.P."/>
            <person name="Woyke T."/>
        </authorList>
    </citation>
    <scope>NUCLEOTIDE SEQUENCE [LARGE SCALE GENOMIC DNA]</scope>
    <source>
        <strain evidence="2">ATCC 27775 / DSM 1100 / LMG 10767 / O</strain>
    </source>
</reference>
<reference key="2">
    <citation type="submission" date="2011-04" db="EMBL/GenBank/DDBJ databases">
        <title>Complete sequence of chromosome of Haliscomenobacter hydrossis DSM 1100.</title>
        <authorList>
            <consortium name="US DOE Joint Genome Institute (JGI-PGF)"/>
            <person name="Lucas S."/>
            <person name="Han J."/>
            <person name="Lapidus A."/>
            <person name="Bruce D."/>
            <person name="Goodwin L."/>
            <person name="Pitluck S."/>
            <person name="Peters L."/>
            <person name="Kyrpides N."/>
            <person name="Mavromatis K."/>
            <person name="Ivanova N."/>
            <person name="Ovchinnikova G."/>
            <person name="Pagani I."/>
            <person name="Daligault H."/>
            <person name="Detter J.C."/>
            <person name="Han C."/>
            <person name="Land M."/>
            <person name="Hauser L."/>
            <person name="Markowitz V."/>
            <person name="Cheng J.-F."/>
            <person name="Hugenholtz P."/>
            <person name="Woyke T."/>
            <person name="Wu D."/>
            <person name="Verbarg S."/>
            <person name="Frueling A."/>
            <person name="Brambilla E."/>
            <person name="Klenk H.-P."/>
            <person name="Eisen J.A."/>
        </authorList>
    </citation>
    <scope>NUCLEOTIDE SEQUENCE</scope>
    <source>
        <strain>DSM 1100</strain>
    </source>
</reference>
<dbReference type="Proteomes" id="UP000008461">
    <property type="component" value="Chromosome"/>
</dbReference>
<dbReference type="Pfam" id="PF13366">
    <property type="entry name" value="PDDEXK_3"/>
    <property type="match status" value="1"/>
</dbReference>
<dbReference type="eggNOG" id="COG0614">
    <property type="taxonomic scope" value="Bacteria"/>
</dbReference>
<gene>
    <name evidence="1" type="ordered locus">Halhy_0754</name>
</gene>
<proteinExistence type="predicted"/>
<dbReference type="NCBIfam" id="TIGR04256">
    <property type="entry name" value="GxxExxY"/>
    <property type="match status" value="1"/>
</dbReference>
<dbReference type="KEGG" id="hhy:Halhy_0754"/>
<accession>F4L3Q7</accession>
<evidence type="ECO:0000313" key="1">
    <source>
        <dbReference type="EMBL" id="AEE48661.1"/>
    </source>
</evidence>
<name>F4L3Q7_HALH1</name>
<evidence type="ECO:0000313" key="2">
    <source>
        <dbReference type="Proteomes" id="UP000008461"/>
    </source>
</evidence>
<dbReference type="AlphaFoldDB" id="F4L3Q7"/>
<sequence length="168" mass="19058">MSQSHSHSILLTPLIVNLRISLPYHFNYPETIDRRANSIVMSKNDLNFEVIGCAMRVHSALGPGLLESTYEACLCHELKQVGLNVLRQKPIPLVYKEIQLEIGYRIDLLVEDQLILEIKAVERIDDIHLAQLLTYLKLSNCTQGLVLNFNVASMKNGIKRVVNNHQSL</sequence>
<keyword evidence="2" id="KW-1185">Reference proteome</keyword>
<evidence type="ECO:0008006" key="3">
    <source>
        <dbReference type="Google" id="ProtNLM"/>
    </source>
</evidence>
<dbReference type="EMBL" id="CP002691">
    <property type="protein sequence ID" value="AEE48661.1"/>
    <property type="molecule type" value="Genomic_DNA"/>
</dbReference>
<organism evidence="1 2">
    <name type="scientific">Haliscomenobacter hydrossis (strain ATCC 27775 / DSM 1100 / LMG 10767 / O)</name>
    <dbReference type="NCBI Taxonomy" id="760192"/>
    <lineage>
        <taxon>Bacteria</taxon>
        <taxon>Pseudomonadati</taxon>
        <taxon>Bacteroidota</taxon>
        <taxon>Saprospiria</taxon>
        <taxon>Saprospirales</taxon>
        <taxon>Haliscomenobacteraceae</taxon>
        <taxon>Haliscomenobacter</taxon>
    </lineage>
</organism>